<keyword evidence="4 9" id="KW-1003">Cell membrane</keyword>
<keyword evidence="7 9" id="KW-1133">Transmembrane helix</keyword>
<sequence>MRELKDRIAASASFIAMILAVLPILSIIAVTFAKGAWRISLPFLINEPAPPGQGGGIGNAIIGTFMMMVVASALGISIGVLSGIYMAEYSQKAHIFELFTDVMAGVPTIILGLVVYLILVRFIGFSALAGGVALSLIMMPIIARSTEEALKEVPNEVREAAAALGIPKWKAVLHINLRAAEEGIKSGLLLSTARALGEAAPLLFTAFGSQFYSGLNLLQPASSMSLVVYTYGASPWEDWRGIAWGTALLLLLITAFMSAFARRSR</sequence>
<dbReference type="InterPro" id="IPR035906">
    <property type="entry name" value="MetI-like_sf"/>
</dbReference>
<evidence type="ECO:0000313" key="14">
    <source>
        <dbReference type="Proteomes" id="UP000316217"/>
    </source>
</evidence>
<keyword evidence="6 9" id="KW-0812">Transmembrane</keyword>
<name>A0A3R9X4N7_9CREN</name>
<feature type="transmembrane region" description="Helical" evidence="9">
    <location>
        <begin position="57"/>
        <end position="86"/>
    </location>
</feature>
<evidence type="ECO:0000256" key="3">
    <source>
        <dbReference type="ARBA" id="ARBA00022448"/>
    </source>
</evidence>
<feature type="transmembrane region" description="Helical" evidence="9">
    <location>
        <begin position="12"/>
        <end position="37"/>
    </location>
</feature>
<evidence type="ECO:0000256" key="2">
    <source>
        <dbReference type="ARBA" id="ARBA00007069"/>
    </source>
</evidence>
<dbReference type="GO" id="GO:0005315">
    <property type="term" value="F:phosphate transmembrane transporter activity"/>
    <property type="evidence" value="ECO:0007669"/>
    <property type="project" value="InterPro"/>
</dbReference>
<dbReference type="Proteomes" id="UP000316217">
    <property type="component" value="Unassembled WGS sequence"/>
</dbReference>
<keyword evidence="13" id="KW-1185">Reference proteome</keyword>
<dbReference type="Gene3D" id="1.10.3720.10">
    <property type="entry name" value="MetI-like"/>
    <property type="match status" value="1"/>
</dbReference>
<evidence type="ECO:0000256" key="5">
    <source>
        <dbReference type="ARBA" id="ARBA00022592"/>
    </source>
</evidence>
<dbReference type="AlphaFoldDB" id="A0A3R9X4N7"/>
<dbReference type="EMBL" id="RCOS01000076">
    <property type="protein sequence ID" value="RSN75286.1"/>
    <property type="molecule type" value="Genomic_DNA"/>
</dbReference>
<accession>A0A3R9X4N7</accession>
<dbReference type="GO" id="GO:0005886">
    <property type="term" value="C:plasma membrane"/>
    <property type="evidence" value="ECO:0007669"/>
    <property type="project" value="UniProtKB-SubCell"/>
</dbReference>
<evidence type="ECO:0000256" key="1">
    <source>
        <dbReference type="ARBA" id="ARBA00004651"/>
    </source>
</evidence>
<comment type="caution">
    <text evidence="9">Lacks conserved residue(s) required for the propagation of feature annotation.</text>
</comment>
<feature type="transmembrane region" description="Helical" evidence="9">
    <location>
        <begin position="125"/>
        <end position="143"/>
    </location>
</feature>
<evidence type="ECO:0000256" key="7">
    <source>
        <dbReference type="ARBA" id="ARBA00022989"/>
    </source>
</evidence>
<keyword evidence="3" id="KW-0813">Transport</keyword>
<dbReference type="PROSITE" id="PS50928">
    <property type="entry name" value="ABC_TM1"/>
    <property type="match status" value="1"/>
</dbReference>
<dbReference type="InterPro" id="IPR005672">
    <property type="entry name" value="Phosphate_PstA"/>
</dbReference>
<dbReference type="EMBL" id="RXII01000080">
    <property type="protein sequence ID" value="RZN61100.1"/>
    <property type="molecule type" value="Genomic_DNA"/>
</dbReference>
<dbReference type="Pfam" id="PF00528">
    <property type="entry name" value="BPD_transp_1"/>
    <property type="match status" value="1"/>
</dbReference>
<dbReference type="InterPro" id="IPR051408">
    <property type="entry name" value="Phosphate_transprt_permease"/>
</dbReference>
<feature type="transmembrane region" description="Helical" evidence="9">
    <location>
        <begin position="241"/>
        <end position="261"/>
    </location>
</feature>
<evidence type="ECO:0000256" key="9">
    <source>
        <dbReference type="RuleBase" id="RU363043"/>
    </source>
</evidence>
<comment type="similarity">
    <text evidence="2 9">Belongs to the binding-protein-dependent transport system permease family. CysTW subfamily.</text>
</comment>
<evidence type="ECO:0000313" key="13">
    <source>
        <dbReference type="Proteomes" id="UP000277582"/>
    </source>
</evidence>
<dbReference type="Proteomes" id="UP000277582">
    <property type="component" value="Unassembled WGS sequence"/>
</dbReference>
<dbReference type="CDD" id="cd06261">
    <property type="entry name" value="TM_PBP2"/>
    <property type="match status" value="1"/>
</dbReference>
<dbReference type="PANTHER" id="PTHR42922">
    <property type="entry name" value="PHOSPHATE TRANSPORT SYSTEM PERMEASE PROTEIN PSTA"/>
    <property type="match status" value="1"/>
</dbReference>
<evidence type="ECO:0000259" key="10">
    <source>
        <dbReference type="PROSITE" id="PS50928"/>
    </source>
</evidence>
<protein>
    <recommendedName>
        <fullName evidence="9">Phosphate transport system permease protein PstA</fullName>
    </recommendedName>
</protein>
<reference evidence="12 14" key="2">
    <citation type="journal article" date="2019" name="Nat. Microbiol.">
        <title>Wide diversity of methane and short-chain alkane metabolisms in uncultured archaea.</title>
        <authorList>
            <person name="Borrel G."/>
            <person name="Adam P.S."/>
            <person name="McKay L.J."/>
            <person name="Chen L.X."/>
            <person name="Sierra-Garcia I.N."/>
            <person name="Sieber C.M."/>
            <person name="Letourneur Q."/>
            <person name="Ghozlane A."/>
            <person name="Andersen G.L."/>
            <person name="Li W.J."/>
            <person name="Hallam S.J."/>
            <person name="Muyzer G."/>
            <person name="de Oliveira V.M."/>
            <person name="Inskeep W.P."/>
            <person name="Banfield J.F."/>
            <person name="Gribaldo S."/>
        </authorList>
    </citation>
    <scope>NUCLEOTIDE SEQUENCE [LARGE SCALE GENOMIC DNA]</scope>
    <source>
        <strain evidence="12">NM4</strain>
    </source>
</reference>
<dbReference type="OrthoDB" id="28038at2157"/>
<keyword evidence="8 9" id="KW-0472">Membrane</keyword>
<evidence type="ECO:0000313" key="12">
    <source>
        <dbReference type="EMBL" id="RZN61100.1"/>
    </source>
</evidence>
<feature type="domain" description="ABC transmembrane type-1" evidence="10">
    <location>
        <begin position="61"/>
        <end position="261"/>
    </location>
</feature>
<evidence type="ECO:0000256" key="4">
    <source>
        <dbReference type="ARBA" id="ARBA00022475"/>
    </source>
</evidence>
<proteinExistence type="inferred from homology"/>
<feature type="transmembrane region" description="Helical" evidence="9">
    <location>
        <begin position="98"/>
        <end position="119"/>
    </location>
</feature>
<dbReference type="GO" id="GO:0035435">
    <property type="term" value="P:phosphate ion transmembrane transport"/>
    <property type="evidence" value="ECO:0007669"/>
    <property type="project" value="InterPro"/>
</dbReference>
<evidence type="ECO:0000256" key="8">
    <source>
        <dbReference type="ARBA" id="ARBA00023136"/>
    </source>
</evidence>
<comment type="subcellular location">
    <subcellularLocation>
        <location evidence="1 9">Cell membrane</location>
        <topology evidence="1 9">Multi-pass membrane protein</topology>
    </subcellularLocation>
</comment>
<comment type="caution">
    <text evidence="11">The sequence shown here is derived from an EMBL/GenBank/DDBJ whole genome shotgun (WGS) entry which is preliminary data.</text>
</comment>
<dbReference type="NCBIfam" id="TIGR00974">
    <property type="entry name" value="3a0107s02c"/>
    <property type="match status" value="1"/>
</dbReference>
<gene>
    <name evidence="11" type="primary">pstA</name>
    <name evidence="11" type="ORF">D6D85_06555</name>
    <name evidence="12" type="ORF">EF810_05165</name>
</gene>
<dbReference type="PANTHER" id="PTHR42922:SF1">
    <property type="entry name" value="PHOSPHATE TRANSPORT SYSTEM PERMEASE PROTEIN PSTA"/>
    <property type="match status" value="1"/>
</dbReference>
<evidence type="ECO:0000313" key="11">
    <source>
        <dbReference type="EMBL" id="RSN75286.1"/>
    </source>
</evidence>
<evidence type="ECO:0000256" key="6">
    <source>
        <dbReference type="ARBA" id="ARBA00022692"/>
    </source>
</evidence>
<organism evidence="11 13">
    <name type="scientific">Candidatus Methanodesulfokora washburnensis</name>
    <dbReference type="NCBI Taxonomy" id="2478471"/>
    <lineage>
        <taxon>Archaea</taxon>
        <taxon>Thermoproteota</taxon>
        <taxon>Candidatus Korarchaeia</taxon>
        <taxon>Candidatus Korarchaeia incertae sedis</taxon>
        <taxon>Candidatus Methanodesulfokora</taxon>
    </lineage>
</organism>
<dbReference type="InterPro" id="IPR000515">
    <property type="entry name" value="MetI-like"/>
</dbReference>
<dbReference type="SUPFAM" id="SSF161098">
    <property type="entry name" value="MetI-like"/>
    <property type="match status" value="1"/>
</dbReference>
<reference evidence="11 13" key="1">
    <citation type="submission" date="2018-10" db="EMBL/GenBank/DDBJ databases">
        <title>Co-occurring genomic capacity for anaerobic methane metabolism and dissimilatory sulfite reduction discovered in the Korarchaeota.</title>
        <authorList>
            <person name="Mckay L.J."/>
            <person name="Dlakic M."/>
            <person name="Fields M.W."/>
            <person name="Delmont T.O."/>
            <person name="Eren A.M."/>
            <person name="Jay Z.J."/>
            <person name="Klingelsmith K.B."/>
            <person name="Rusch D.B."/>
            <person name="Inskeep W.P."/>
        </authorList>
    </citation>
    <scope>NUCLEOTIDE SEQUENCE [LARGE SCALE GENOMIC DNA]</scope>
    <source>
        <strain evidence="11 13">MDKW</strain>
    </source>
</reference>
<dbReference type="RefSeq" id="WP_125671224.1">
    <property type="nucleotide sequence ID" value="NZ_RCOS01000076.1"/>
</dbReference>
<keyword evidence="5" id="KW-0592">Phosphate transport</keyword>